<dbReference type="InterPro" id="IPR002220">
    <property type="entry name" value="DapA-like"/>
</dbReference>
<accession>A0A4S9L643</accession>
<dbReference type="CDD" id="cd00408">
    <property type="entry name" value="DHDPS-like"/>
    <property type="match status" value="1"/>
</dbReference>
<dbReference type="EMBL" id="QZBD01000221">
    <property type="protein sequence ID" value="THY24092.1"/>
    <property type="molecule type" value="Genomic_DNA"/>
</dbReference>
<proteinExistence type="predicted"/>
<reference evidence="2 3" key="1">
    <citation type="submission" date="2018-10" db="EMBL/GenBank/DDBJ databases">
        <title>Fifty Aureobasidium pullulans genomes reveal a recombining polyextremotolerant generalist.</title>
        <authorList>
            <person name="Gostincar C."/>
            <person name="Turk M."/>
            <person name="Zajc J."/>
            <person name="Gunde-Cimerman N."/>
        </authorList>
    </citation>
    <scope>NUCLEOTIDE SEQUENCE [LARGE SCALE GENOMIC DNA]</scope>
    <source>
        <strain evidence="2 3">EXF-6604</strain>
    </source>
</reference>
<comment type="caution">
    <text evidence="2">The sequence shown here is derived from an EMBL/GenBank/DDBJ whole genome shotgun (WGS) entry which is preliminary data.</text>
</comment>
<dbReference type="AlphaFoldDB" id="A0A4S9L643"/>
<dbReference type="Pfam" id="PF00701">
    <property type="entry name" value="DHDPS"/>
    <property type="match status" value="1"/>
</dbReference>
<dbReference type="GO" id="GO:0008840">
    <property type="term" value="F:4-hydroxy-tetrahydrodipicolinate synthase activity"/>
    <property type="evidence" value="ECO:0007669"/>
    <property type="project" value="TreeGrafter"/>
</dbReference>
<dbReference type="PANTHER" id="PTHR12128:SF66">
    <property type="entry name" value="4-HYDROXY-2-OXOGLUTARATE ALDOLASE, MITOCHONDRIAL"/>
    <property type="match status" value="1"/>
</dbReference>
<dbReference type="SUPFAM" id="SSF51569">
    <property type="entry name" value="Aldolase"/>
    <property type="match status" value="1"/>
</dbReference>
<dbReference type="PANTHER" id="PTHR12128">
    <property type="entry name" value="DIHYDRODIPICOLINATE SYNTHASE"/>
    <property type="match status" value="1"/>
</dbReference>
<organism evidence="2 3">
    <name type="scientific">Aureobasidium pullulans</name>
    <name type="common">Black yeast</name>
    <name type="synonym">Pullularia pullulans</name>
    <dbReference type="NCBI Taxonomy" id="5580"/>
    <lineage>
        <taxon>Eukaryota</taxon>
        <taxon>Fungi</taxon>
        <taxon>Dikarya</taxon>
        <taxon>Ascomycota</taxon>
        <taxon>Pezizomycotina</taxon>
        <taxon>Dothideomycetes</taxon>
        <taxon>Dothideomycetidae</taxon>
        <taxon>Dothideales</taxon>
        <taxon>Saccotheciaceae</taxon>
        <taxon>Aureobasidium</taxon>
    </lineage>
</organism>
<keyword evidence="1" id="KW-0456">Lyase</keyword>
<dbReference type="SMART" id="SM01130">
    <property type="entry name" value="DHDPS"/>
    <property type="match status" value="1"/>
</dbReference>
<evidence type="ECO:0000313" key="3">
    <source>
        <dbReference type="Proteomes" id="UP000306584"/>
    </source>
</evidence>
<dbReference type="InterPro" id="IPR013785">
    <property type="entry name" value="Aldolase_TIM"/>
</dbReference>
<name>A0A4S9L643_AURPU</name>
<evidence type="ECO:0000313" key="2">
    <source>
        <dbReference type="EMBL" id="THY24092.1"/>
    </source>
</evidence>
<evidence type="ECO:0000256" key="1">
    <source>
        <dbReference type="ARBA" id="ARBA00023239"/>
    </source>
</evidence>
<gene>
    <name evidence="2" type="ORF">D6D01_05680</name>
</gene>
<protein>
    <submittedName>
        <fullName evidence="2">Putative dihydrodipicolinate synthase</fullName>
    </submittedName>
</protein>
<sequence length="364" mass="40046">MREQQIPEDFSRMLFGERHSSVCCLKSGVYTPLPTFFNEDEELNLEEYEKHLIHVVSKGAFPVCAGSLGEAVHLSRDERATLIRCTRQTLDKQGFESVPIVAGVGGSSTRETVQLAQDAASAGAAVGMVIPPAYYAATLQQDSSQIEQYYIDICRLSPIPLLLYNFPANSAGQDLSAKSIIRIIKNSPNLCGLKLTCPGRMDKLEQVTALVKTNPEFLILDGVMHDLPAWKEFGGHGTVSGISNISPSSTVRLWNLCCVENPSFEQQKELQQVLHVLSKVDAVVMPLGVRGLSAYFDQIRGTDADFVVEYVLGYLHGYGSGPRRPLLALDEISGEAVTDVLDELLILENRYEEEVMTSESWTTA</sequence>
<dbReference type="PRINTS" id="PR00146">
    <property type="entry name" value="DHPICSNTHASE"/>
</dbReference>
<dbReference type="Gene3D" id="3.20.20.70">
    <property type="entry name" value="Aldolase class I"/>
    <property type="match status" value="1"/>
</dbReference>
<dbReference type="Proteomes" id="UP000306584">
    <property type="component" value="Unassembled WGS sequence"/>
</dbReference>